<comment type="subcellular location">
    <subcellularLocation>
        <location evidence="4">Secreted</location>
        <location evidence="4">Extracellular space</location>
        <location evidence="4">Apoplast</location>
    </subcellularLocation>
</comment>
<keyword evidence="4" id="KW-0052">Apoplast</keyword>
<dbReference type="PANTHER" id="PTHR21495">
    <property type="entry name" value="NUCLEOPORIN-RELATED"/>
    <property type="match status" value="1"/>
</dbReference>
<gene>
    <name evidence="5" type="ORF">FNV43_RR13339</name>
</gene>
<dbReference type="EMBL" id="VOIH02000006">
    <property type="protein sequence ID" value="KAF3443649.1"/>
    <property type="molecule type" value="Genomic_DNA"/>
</dbReference>
<comment type="function">
    <text evidence="4">Dirigent proteins impart stereoselectivity on the phenoxy radical-coupling reaction, yielding optically active lignans from two molecules of coniferyl alcohol in the biosynthesis of lignans, flavonolignans, and alkaloids and thus plays a central role in plant secondary metabolism.</text>
</comment>
<dbReference type="OrthoDB" id="1925209at2759"/>
<dbReference type="Gene3D" id="2.40.480.10">
    <property type="entry name" value="Allene oxide cyclase-like"/>
    <property type="match status" value="1"/>
</dbReference>
<keyword evidence="3 4" id="KW-0964">Secreted</keyword>
<dbReference type="AlphaFoldDB" id="A0A8K0H0Z0"/>
<evidence type="ECO:0000256" key="3">
    <source>
        <dbReference type="ARBA" id="ARBA00022525"/>
    </source>
</evidence>
<evidence type="ECO:0000256" key="2">
    <source>
        <dbReference type="ARBA" id="ARBA00011738"/>
    </source>
</evidence>
<dbReference type="InterPro" id="IPR044859">
    <property type="entry name" value="Allene_oxi_cyc_Dirigent"/>
</dbReference>
<evidence type="ECO:0000313" key="6">
    <source>
        <dbReference type="Proteomes" id="UP000796880"/>
    </source>
</evidence>
<dbReference type="Pfam" id="PF03018">
    <property type="entry name" value="Dirigent"/>
    <property type="match status" value="1"/>
</dbReference>
<protein>
    <recommendedName>
        <fullName evidence="4">Dirigent protein</fullName>
    </recommendedName>
</protein>
<organism evidence="5 6">
    <name type="scientific">Rhamnella rubrinervis</name>
    <dbReference type="NCBI Taxonomy" id="2594499"/>
    <lineage>
        <taxon>Eukaryota</taxon>
        <taxon>Viridiplantae</taxon>
        <taxon>Streptophyta</taxon>
        <taxon>Embryophyta</taxon>
        <taxon>Tracheophyta</taxon>
        <taxon>Spermatophyta</taxon>
        <taxon>Magnoliopsida</taxon>
        <taxon>eudicotyledons</taxon>
        <taxon>Gunneridae</taxon>
        <taxon>Pentapetalae</taxon>
        <taxon>rosids</taxon>
        <taxon>fabids</taxon>
        <taxon>Rosales</taxon>
        <taxon>Rhamnaceae</taxon>
        <taxon>rhamnoid group</taxon>
        <taxon>Rhamneae</taxon>
        <taxon>Rhamnella</taxon>
    </lineage>
</organism>
<evidence type="ECO:0000313" key="5">
    <source>
        <dbReference type="EMBL" id="KAF3443649.1"/>
    </source>
</evidence>
<evidence type="ECO:0000256" key="4">
    <source>
        <dbReference type="RuleBase" id="RU363099"/>
    </source>
</evidence>
<dbReference type="GO" id="GO:0009699">
    <property type="term" value="P:phenylpropanoid biosynthetic process"/>
    <property type="evidence" value="ECO:0007669"/>
    <property type="project" value="UniProtKB-ARBA"/>
</dbReference>
<dbReference type="Proteomes" id="UP000796880">
    <property type="component" value="Unassembled WGS sequence"/>
</dbReference>
<dbReference type="GO" id="GO:0048046">
    <property type="term" value="C:apoplast"/>
    <property type="evidence" value="ECO:0007669"/>
    <property type="project" value="UniProtKB-SubCell"/>
</dbReference>
<comment type="subunit">
    <text evidence="2 4">Homodimer.</text>
</comment>
<dbReference type="InterPro" id="IPR004265">
    <property type="entry name" value="Dirigent"/>
</dbReference>
<reference evidence="5" key="1">
    <citation type="submission" date="2020-03" db="EMBL/GenBank/DDBJ databases">
        <title>A high-quality chromosome-level genome assembly of a woody plant with both climbing and erect habits, Rhamnella rubrinervis.</title>
        <authorList>
            <person name="Lu Z."/>
            <person name="Yang Y."/>
            <person name="Zhu X."/>
            <person name="Sun Y."/>
        </authorList>
    </citation>
    <scope>NUCLEOTIDE SEQUENCE</scope>
    <source>
        <strain evidence="5">BYM</strain>
        <tissue evidence="5">Leaf</tissue>
    </source>
</reference>
<evidence type="ECO:0000256" key="1">
    <source>
        <dbReference type="ARBA" id="ARBA00010746"/>
    </source>
</evidence>
<comment type="caution">
    <text evidence="5">The sequence shown here is derived from an EMBL/GenBank/DDBJ whole genome shotgun (WGS) entry which is preliminary data.</text>
</comment>
<keyword evidence="6" id="KW-1185">Reference proteome</keyword>
<accession>A0A8K0H0Z0</accession>
<proteinExistence type="inferred from homology"/>
<name>A0A8K0H0Z0_9ROSA</name>
<sequence length="152" mass="17080">MPKPKRSQHGLLHARRGVRSQCHGQNCSCRAPTPGKHSSMFDFGSVTMIDDKLTETVDWNSTQIGRVRGFYHVSAMDGSDFNLLLSLVFTNRDFNGSTLQIHGSIFQHKEMAIMSGTGKFRLAKGFATLHTAFRDTSTFNSILRWNVTVFHC</sequence>
<comment type="similarity">
    <text evidence="1 4">Belongs to the plant dirigent protein family.</text>
</comment>